<sequence>MPQQNTIQNVNRLSCPVCGNDTDFFEVADDVVITTHYTQNEDGSFSQQEDNSQILGQVRLICGECQADLSAFHDRFSEMVF</sequence>
<protein>
    <submittedName>
        <fullName evidence="1">Uncharacterized protein</fullName>
    </submittedName>
</protein>
<reference evidence="1 2" key="1">
    <citation type="submission" date="2020-08" db="EMBL/GenBank/DDBJ databases">
        <title>Bridging the membrane lipid divide: bacteria of the FCB group superphylum have the potential to synthesize archaeal ether lipids.</title>
        <authorList>
            <person name="Villanueva L."/>
            <person name="Von Meijenfeldt F.A.B."/>
            <person name="Westbye A.B."/>
            <person name="Yadav S."/>
            <person name="Hopmans E.C."/>
            <person name="Dutilh B.E."/>
            <person name="Sinninghe Damste J.S."/>
        </authorList>
    </citation>
    <scope>NUCLEOTIDE SEQUENCE [LARGE SCALE GENOMIC DNA]</scope>
    <source>
        <strain evidence="1">NIOZ-UU81</strain>
    </source>
</reference>
<accession>A0A8J6TDU4</accession>
<name>A0A8J6TDU4_9BACT</name>
<organism evidence="1 2">
    <name type="scientific">Candidatus Desulfatifera sulfidica</name>
    <dbReference type="NCBI Taxonomy" id="2841691"/>
    <lineage>
        <taxon>Bacteria</taxon>
        <taxon>Pseudomonadati</taxon>
        <taxon>Thermodesulfobacteriota</taxon>
        <taxon>Desulfobulbia</taxon>
        <taxon>Desulfobulbales</taxon>
        <taxon>Desulfobulbaceae</taxon>
        <taxon>Candidatus Desulfatifera</taxon>
    </lineage>
</organism>
<proteinExistence type="predicted"/>
<evidence type="ECO:0000313" key="1">
    <source>
        <dbReference type="EMBL" id="MBC8208747.1"/>
    </source>
</evidence>
<dbReference type="EMBL" id="JACNLK010000052">
    <property type="protein sequence ID" value="MBC8208747.1"/>
    <property type="molecule type" value="Genomic_DNA"/>
</dbReference>
<gene>
    <name evidence="1" type="ORF">H8E79_06235</name>
</gene>
<evidence type="ECO:0000313" key="2">
    <source>
        <dbReference type="Proteomes" id="UP000599024"/>
    </source>
</evidence>
<comment type="caution">
    <text evidence="1">The sequence shown here is derived from an EMBL/GenBank/DDBJ whole genome shotgun (WGS) entry which is preliminary data.</text>
</comment>
<dbReference type="Proteomes" id="UP000599024">
    <property type="component" value="Unassembled WGS sequence"/>
</dbReference>
<dbReference type="AlphaFoldDB" id="A0A8J6TDU4"/>